<feature type="domain" description="Thil AANH" evidence="3">
    <location>
        <begin position="5"/>
        <end position="144"/>
    </location>
</feature>
<dbReference type="GO" id="GO:0005524">
    <property type="term" value="F:ATP binding"/>
    <property type="evidence" value="ECO:0007669"/>
    <property type="project" value="UniProtKB-KW"/>
</dbReference>
<accession>A0A4P6HGC1</accession>
<dbReference type="SUPFAM" id="SSF52402">
    <property type="entry name" value="Adenine nucleotide alpha hydrolases-like"/>
    <property type="match status" value="1"/>
</dbReference>
<protein>
    <submittedName>
        <fullName evidence="4">tRNA(5-methylaminomethyl-2-thiouridylate) methyltransferase</fullName>
    </submittedName>
</protein>
<reference evidence="4 5" key="1">
    <citation type="submission" date="2018-02" db="EMBL/GenBank/DDBJ databases">
        <title>Genome sequence of Desulfovibrio carbinolicus DSM 3852.</title>
        <authorList>
            <person name="Wilbanks E."/>
            <person name="Skennerton C.T."/>
            <person name="Orphan V.J."/>
        </authorList>
    </citation>
    <scope>NUCLEOTIDE SEQUENCE [LARGE SCALE GENOMIC DNA]</scope>
    <source>
        <strain evidence="4 5">DSM 3852</strain>
    </source>
</reference>
<keyword evidence="1" id="KW-0547">Nucleotide-binding</keyword>
<dbReference type="Proteomes" id="UP000293296">
    <property type="component" value="Chromosome"/>
</dbReference>
<gene>
    <name evidence="4" type="ORF">C3Y92_01510</name>
</gene>
<keyword evidence="5" id="KW-1185">Reference proteome</keyword>
<dbReference type="AlphaFoldDB" id="A0A4P6HGC1"/>
<name>A0A4P6HGC1_9BACT</name>
<organism evidence="4 5">
    <name type="scientific">Solidesulfovibrio carbinolicus</name>
    <dbReference type="NCBI Taxonomy" id="296842"/>
    <lineage>
        <taxon>Bacteria</taxon>
        <taxon>Pseudomonadati</taxon>
        <taxon>Thermodesulfobacteriota</taxon>
        <taxon>Desulfovibrionia</taxon>
        <taxon>Desulfovibrionales</taxon>
        <taxon>Desulfovibrionaceae</taxon>
        <taxon>Solidesulfovibrio</taxon>
    </lineage>
</organism>
<dbReference type="GO" id="GO:0032259">
    <property type="term" value="P:methylation"/>
    <property type="evidence" value="ECO:0007669"/>
    <property type="project" value="UniProtKB-KW"/>
</dbReference>
<dbReference type="EMBL" id="CP026538">
    <property type="protein sequence ID" value="QAZ65987.1"/>
    <property type="molecule type" value="Genomic_DNA"/>
</dbReference>
<keyword evidence="4" id="KW-0808">Transferase</keyword>
<dbReference type="KEGG" id="dcb:C3Y92_01510"/>
<dbReference type="GO" id="GO:0004810">
    <property type="term" value="F:CCA tRNA nucleotidyltransferase activity"/>
    <property type="evidence" value="ECO:0007669"/>
    <property type="project" value="InterPro"/>
</dbReference>
<dbReference type="InterPro" id="IPR020536">
    <property type="entry name" value="ThiI_AANH"/>
</dbReference>
<dbReference type="GO" id="GO:0008168">
    <property type="term" value="F:methyltransferase activity"/>
    <property type="evidence" value="ECO:0007669"/>
    <property type="project" value="UniProtKB-KW"/>
</dbReference>
<dbReference type="InterPro" id="IPR014729">
    <property type="entry name" value="Rossmann-like_a/b/a_fold"/>
</dbReference>
<sequence>MKSYHALALFSGGLDSILAAKTIVAQGLDVLCLHFVSPFFGKPHKIDHWRAIYGLDIIPVDVAEEYVAMLSAGPVHGLGKFLNPCVDCKILMLRRAKAMLADYGASFIISGEVVGQRPMSQRIDALNIIIRDSGAKGILLRPLCAKRLPESDAEKSGLVDREKLFSMNGRGRKDQMALAEHFGLTEIPTPAGGCLLTEQPSAKRFFPLFMHSTTPRPTDFDLANIGRQFWAGDHWLAIGRNQADNTALEREAGPDDLLFKVRDLPGPLGVARKLPGAVWDDGAVAAAAAFLASFNPKARNSDGPVRVDVAGYAGGHVIVRPSRQTAIPWQEPTWEEVKEKKRLRFTICGDGRGDG</sequence>
<evidence type="ECO:0000256" key="1">
    <source>
        <dbReference type="ARBA" id="ARBA00022741"/>
    </source>
</evidence>
<dbReference type="Gene3D" id="3.40.50.620">
    <property type="entry name" value="HUPs"/>
    <property type="match status" value="1"/>
</dbReference>
<dbReference type="RefSeq" id="WP_129348831.1">
    <property type="nucleotide sequence ID" value="NZ_CP026538.1"/>
</dbReference>
<evidence type="ECO:0000256" key="2">
    <source>
        <dbReference type="ARBA" id="ARBA00022840"/>
    </source>
</evidence>
<evidence type="ECO:0000313" key="5">
    <source>
        <dbReference type="Proteomes" id="UP000293296"/>
    </source>
</evidence>
<dbReference type="Pfam" id="PF02568">
    <property type="entry name" value="ThiI"/>
    <property type="match status" value="1"/>
</dbReference>
<keyword evidence="2" id="KW-0067">ATP-binding</keyword>
<proteinExistence type="predicted"/>
<dbReference type="OrthoDB" id="9781887at2"/>
<evidence type="ECO:0000313" key="4">
    <source>
        <dbReference type="EMBL" id="QAZ65987.1"/>
    </source>
</evidence>
<keyword evidence="4" id="KW-0489">Methyltransferase</keyword>
<evidence type="ECO:0000259" key="3">
    <source>
        <dbReference type="Pfam" id="PF02568"/>
    </source>
</evidence>